<dbReference type="Proteomes" id="UP000030071">
    <property type="component" value="Chromosome 1"/>
</dbReference>
<organism evidence="1 4">
    <name type="scientific">Vibrio tubiashii ATCC 19109</name>
    <dbReference type="NCBI Taxonomy" id="1051646"/>
    <lineage>
        <taxon>Bacteria</taxon>
        <taxon>Pseudomonadati</taxon>
        <taxon>Pseudomonadota</taxon>
        <taxon>Gammaproteobacteria</taxon>
        <taxon>Vibrionales</taxon>
        <taxon>Vibrionaceae</taxon>
        <taxon>Vibrio</taxon>
        <taxon>Vibrio oreintalis group</taxon>
    </lineage>
</organism>
<accession>F9T1I1</accession>
<dbReference type="eggNOG" id="ENOG502Z9E6">
    <property type="taxonomic scope" value="Bacteria"/>
</dbReference>
<gene>
    <name evidence="1" type="ORF">IX91_14285</name>
    <name evidence="2" type="ORF">VITU9109_02212</name>
</gene>
<dbReference type="AlphaFoldDB" id="F9T1I1"/>
<dbReference type="HOGENOM" id="CLU_656633_0_0_6"/>
<dbReference type="STRING" id="1051646.IX91_14285"/>
<protein>
    <recommendedName>
        <fullName evidence="5">Alginate export domain-containing protein</fullName>
    </recommendedName>
</protein>
<proteinExistence type="predicted"/>
<name>F9T1I1_9VIBR</name>
<evidence type="ECO:0000313" key="3">
    <source>
        <dbReference type="Proteomes" id="UP000003836"/>
    </source>
</evidence>
<dbReference type="Proteomes" id="UP000003836">
    <property type="component" value="Unassembled WGS sequence"/>
</dbReference>
<evidence type="ECO:0000313" key="1">
    <source>
        <dbReference type="EMBL" id="AIW15302.1"/>
    </source>
</evidence>
<dbReference type="InterPro" id="IPR026950">
    <property type="entry name" value="Caps_assemb_Wzi"/>
</dbReference>
<dbReference type="InterPro" id="IPR038636">
    <property type="entry name" value="Wzi_sf"/>
</dbReference>
<sequence length="414" mass="47027">MPFVALYSLSHANIGQASPWLEANDPFMRSSVVALSDAGILSGPTNIYPLRWSLINDRTVTPDSPLVVELSQFRYGQQNAQLNRGNRRFALSGGNEQTSNIWYSDVERDKWAVAASYEHLSNSYAFRLNTAYLNRNGENEFSFRDSYFAFNAGELMLDVGSTPRWWGQGWNHNLILATDGHDLDANVSLIGEASNFGVWSANLLFSKLDNKDYDYRASARLVNKLNSWFEIGLAQHYWFEVKQPRAEANPNQLGLDFKLSLPEFADVYHSVYAEFASSQKAESDFVGASLFGWSGLKVIGRNSVRFSIEHQSLSDQEKRAFQMSSQAHNYLQTSYLMDSSWSVGSYIQLSNDHKLSLVYSYQNLIDNALTEQSKFQFSYQLPALSGLLKFSADAVSPEEQKTDWSIWSNYEFRF</sequence>
<reference evidence="1 4" key="3">
    <citation type="submission" date="2014-08" db="EMBL/GenBank/DDBJ databases">
        <title>First Complete Genome Sequence of the Shellfish Pathogen Vibrio tubiashii.</title>
        <authorList>
            <person name="Richards G.P."/>
            <person name="Needleman D.S."/>
            <person name="Watson M.A."/>
            <person name="Bono J.L."/>
        </authorList>
    </citation>
    <scope>NUCLEOTIDE SEQUENCE [LARGE SCALE GENOMIC DNA]</scope>
    <source>
        <strain evidence="1 4">ATCC 19109</strain>
    </source>
</reference>
<reference evidence="2" key="1">
    <citation type="submission" date="2011-08" db="EMBL/GenBank/DDBJ databases">
        <authorList>
            <person name="Hoffman M."/>
            <person name="Strain E.A."/>
            <person name="Brown E."/>
            <person name="Allard M.W."/>
        </authorList>
    </citation>
    <scope>NUCLEOTIDE SEQUENCE</scope>
    <source>
        <strain evidence="2">ATCC 19109</strain>
    </source>
</reference>
<dbReference type="PATRIC" id="fig|1051646.9.peg.2795"/>
<dbReference type="EMBL" id="AFWI01000035">
    <property type="protein sequence ID" value="EGU58213.1"/>
    <property type="molecule type" value="Genomic_DNA"/>
</dbReference>
<evidence type="ECO:0000313" key="4">
    <source>
        <dbReference type="Proteomes" id="UP000030071"/>
    </source>
</evidence>
<dbReference type="Gene3D" id="2.40.160.130">
    <property type="entry name" value="Capsule assembly protein Wzi"/>
    <property type="match status" value="1"/>
</dbReference>
<dbReference type="EMBL" id="CP009354">
    <property type="protein sequence ID" value="AIW15302.1"/>
    <property type="molecule type" value="Genomic_DNA"/>
</dbReference>
<keyword evidence="3" id="KW-1185">Reference proteome</keyword>
<reference evidence="2 3" key="2">
    <citation type="journal article" date="2012" name="Int. J. Syst. Evol. Microbiol.">
        <title>Vibrio caribbeanicus sp. nov., isolated from the marine sponge Scleritoderma cyanea.</title>
        <authorList>
            <person name="Hoffmann M."/>
            <person name="Monday S.R."/>
            <person name="Allard M.W."/>
            <person name="Strain E.A."/>
            <person name="Whittaker P."/>
            <person name="Naum M."/>
            <person name="McCarthy P.J."/>
            <person name="Lopez J.V."/>
            <person name="Fischer M."/>
            <person name="Brown E.W."/>
        </authorList>
    </citation>
    <scope>NUCLEOTIDE SEQUENCE [LARGE SCALE GENOMIC DNA]</scope>
    <source>
        <strain evidence="2 3">ATCC 19109</strain>
    </source>
</reference>
<evidence type="ECO:0008006" key="5">
    <source>
        <dbReference type="Google" id="ProtNLM"/>
    </source>
</evidence>
<dbReference type="KEGG" id="vtu:IX91_14285"/>
<dbReference type="Pfam" id="PF14052">
    <property type="entry name" value="Caps_assemb_Wzi"/>
    <property type="match status" value="1"/>
</dbReference>
<evidence type="ECO:0000313" key="2">
    <source>
        <dbReference type="EMBL" id="EGU58213.1"/>
    </source>
</evidence>